<feature type="transmembrane region" description="Helical" evidence="6">
    <location>
        <begin position="206"/>
        <end position="224"/>
    </location>
</feature>
<evidence type="ECO:0000313" key="8">
    <source>
        <dbReference type="Proteomes" id="UP000663861"/>
    </source>
</evidence>
<reference evidence="7" key="1">
    <citation type="submission" date="2021-01" db="EMBL/GenBank/DDBJ databases">
        <authorList>
            <person name="Kaushik A."/>
        </authorList>
    </citation>
    <scope>NUCLEOTIDE SEQUENCE</scope>
    <source>
        <strain evidence="7">AG4-RS23</strain>
    </source>
</reference>
<dbReference type="PROSITE" id="PS01114">
    <property type="entry name" value="GPR1_FUN34_YAAH"/>
    <property type="match status" value="1"/>
</dbReference>
<gene>
    <name evidence="7" type="ORF">RDB_LOCUS170821</name>
</gene>
<evidence type="ECO:0000313" key="7">
    <source>
        <dbReference type="EMBL" id="CAE6529311.1"/>
    </source>
</evidence>
<comment type="subcellular location">
    <subcellularLocation>
        <location evidence="1">Membrane</location>
        <topology evidence="1">Multi-pass membrane protein</topology>
    </subcellularLocation>
</comment>
<dbReference type="EMBL" id="CAJMWY010004367">
    <property type="protein sequence ID" value="CAE6529311.1"/>
    <property type="molecule type" value="Genomic_DNA"/>
</dbReference>
<evidence type="ECO:0000256" key="1">
    <source>
        <dbReference type="ARBA" id="ARBA00004141"/>
    </source>
</evidence>
<dbReference type="Proteomes" id="UP000663861">
    <property type="component" value="Unassembled WGS sequence"/>
</dbReference>
<evidence type="ECO:0000256" key="4">
    <source>
        <dbReference type="ARBA" id="ARBA00022989"/>
    </source>
</evidence>
<accession>A0A8H3HME8</accession>
<evidence type="ECO:0000256" key="5">
    <source>
        <dbReference type="ARBA" id="ARBA00023136"/>
    </source>
</evidence>
<organism evidence="7 8">
    <name type="scientific">Rhizoctonia solani</name>
    <dbReference type="NCBI Taxonomy" id="456999"/>
    <lineage>
        <taxon>Eukaryota</taxon>
        <taxon>Fungi</taxon>
        <taxon>Dikarya</taxon>
        <taxon>Basidiomycota</taxon>
        <taxon>Agaricomycotina</taxon>
        <taxon>Agaricomycetes</taxon>
        <taxon>Cantharellales</taxon>
        <taxon>Ceratobasidiaceae</taxon>
        <taxon>Rhizoctonia</taxon>
    </lineage>
</organism>
<dbReference type="GO" id="GO:0005886">
    <property type="term" value="C:plasma membrane"/>
    <property type="evidence" value="ECO:0007669"/>
    <property type="project" value="TreeGrafter"/>
</dbReference>
<evidence type="ECO:0000256" key="3">
    <source>
        <dbReference type="ARBA" id="ARBA00022692"/>
    </source>
</evidence>
<keyword evidence="3 6" id="KW-0812">Transmembrane</keyword>
<evidence type="ECO:0000256" key="6">
    <source>
        <dbReference type="SAM" id="Phobius"/>
    </source>
</evidence>
<dbReference type="GO" id="GO:0015123">
    <property type="term" value="F:acetate transmembrane transporter activity"/>
    <property type="evidence" value="ECO:0007669"/>
    <property type="project" value="TreeGrafter"/>
</dbReference>
<keyword evidence="5 6" id="KW-0472">Membrane</keyword>
<feature type="transmembrane region" description="Helical" evidence="6">
    <location>
        <begin position="48"/>
        <end position="71"/>
    </location>
</feature>
<feature type="transmembrane region" description="Helical" evidence="6">
    <location>
        <begin position="83"/>
        <end position="103"/>
    </location>
</feature>
<protein>
    <submittedName>
        <fullName evidence="7">Uncharacterized protein</fullName>
    </submittedName>
</protein>
<evidence type="ECO:0000256" key="2">
    <source>
        <dbReference type="ARBA" id="ARBA00005587"/>
    </source>
</evidence>
<dbReference type="PANTHER" id="PTHR31123:SF1">
    <property type="entry name" value="ACCUMULATION OF DYADS PROTEIN 2-RELATED"/>
    <property type="match status" value="1"/>
</dbReference>
<name>A0A8H3HME8_9AGAM</name>
<dbReference type="InterPro" id="IPR051633">
    <property type="entry name" value="AceTr"/>
</dbReference>
<dbReference type="Pfam" id="PF01184">
    <property type="entry name" value="Gpr1_Fun34_YaaH"/>
    <property type="match status" value="2"/>
</dbReference>
<dbReference type="AlphaFoldDB" id="A0A8H3HME8"/>
<keyword evidence="4 6" id="KW-1133">Transmembrane helix</keyword>
<dbReference type="NCBIfam" id="NF038013">
    <property type="entry name" value="AceTr_1"/>
    <property type="match status" value="1"/>
</dbReference>
<sequence>MSGSNQSYDAEKANGGGYSGPALRHTISTDTQPAFPIYHRKLGNPAPLGLFGFASTTLILSLFNAGARGITVVSQCRSRYGFGCWRIFGLFGFASTTLILSLFNAGARGITVPNAVLGMALGVGGLCQLLAGMWEFAAGNTFGATAFSMYGGFWLSFGAIYWPGSGILDAYKGEAASQLPSALGIYLITWMIITFLLFLATFRSSLALCGVFFFLVLTFMMLAISEFTGSVAVHKAGGILGCITAMIAFYTGSAGLYSPDASYFILPVGDLPKRRDD</sequence>
<dbReference type="PANTHER" id="PTHR31123">
    <property type="entry name" value="ACCUMULATION OF DYADS PROTEIN 2-RELATED"/>
    <property type="match status" value="1"/>
</dbReference>
<feature type="transmembrane region" description="Helical" evidence="6">
    <location>
        <begin position="115"/>
        <end position="134"/>
    </location>
</feature>
<dbReference type="InterPro" id="IPR000791">
    <property type="entry name" value="Gpr1/Fun34/SatP-like"/>
</dbReference>
<feature type="transmembrane region" description="Helical" evidence="6">
    <location>
        <begin position="182"/>
        <end position="199"/>
    </location>
</feature>
<comment type="caution">
    <text evidence="7">The sequence shown here is derived from an EMBL/GenBank/DDBJ whole genome shotgun (WGS) entry which is preliminary data.</text>
</comment>
<feature type="transmembrane region" description="Helical" evidence="6">
    <location>
        <begin position="236"/>
        <end position="257"/>
    </location>
</feature>
<comment type="similarity">
    <text evidence="2">Belongs to the acetate uptake transporter (AceTr) (TC 2.A.96) family.</text>
</comment>
<dbReference type="InterPro" id="IPR047622">
    <property type="entry name" value="GPR1_FUN34_YAAH"/>
</dbReference>
<feature type="transmembrane region" description="Helical" evidence="6">
    <location>
        <begin position="141"/>
        <end position="162"/>
    </location>
</feature>
<proteinExistence type="inferred from homology"/>